<evidence type="ECO:0000313" key="5">
    <source>
        <dbReference type="Proteomes" id="UP001162972"/>
    </source>
</evidence>
<dbReference type="PROSITE" id="PS00107">
    <property type="entry name" value="PROTEIN_KINASE_ATP"/>
    <property type="match status" value="1"/>
</dbReference>
<dbReference type="GO" id="GO:0004672">
    <property type="term" value="F:protein kinase activity"/>
    <property type="evidence" value="ECO:0007669"/>
    <property type="project" value="InterPro"/>
</dbReference>
<keyword evidence="1" id="KW-0547">Nucleotide-binding</keyword>
<dbReference type="SUPFAM" id="SSF56112">
    <property type="entry name" value="Protein kinase-like (PK-like)"/>
    <property type="match status" value="1"/>
</dbReference>
<dbReference type="AlphaFoldDB" id="A0AAD6PMQ1"/>
<dbReference type="GO" id="GO:0005524">
    <property type="term" value="F:ATP binding"/>
    <property type="evidence" value="ECO:0007669"/>
    <property type="project" value="UniProtKB-UniRule"/>
</dbReference>
<accession>A0AAD6PMQ1</accession>
<keyword evidence="5" id="KW-1185">Reference proteome</keyword>
<evidence type="ECO:0000313" key="4">
    <source>
        <dbReference type="EMBL" id="KAJ6435882.1"/>
    </source>
</evidence>
<dbReference type="PANTHER" id="PTHR45621">
    <property type="entry name" value="OS01G0588500 PROTEIN-RELATED"/>
    <property type="match status" value="1"/>
</dbReference>
<dbReference type="InterPro" id="IPR011009">
    <property type="entry name" value="Kinase-like_dom_sf"/>
</dbReference>
<dbReference type="Gene3D" id="3.30.200.20">
    <property type="entry name" value="Phosphorylase Kinase, domain 1"/>
    <property type="match status" value="1"/>
</dbReference>
<feature type="domain" description="Protein kinase" evidence="3">
    <location>
        <begin position="110"/>
        <end position="373"/>
    </location>
</feature>
<feature type="compositionally biased region" description="Low complexity" evidence="2">
    <location>
        <begin position="1"/>
        <end position="13"/>
    </location>
</feature>
<feature type="binding site" evidence="1">
    <location>
        <position position="147"/>
    </location>
    <ligand>
        <name>ATP</name>
        <dbReference type="ChEBI" id="CHEBI:30616"/>
    </ligand>
</feature>
<comment type="caution">
    <text evidence="4">The sequence shown here is derived from an EMBL/GenBank/DDBJ whole genome shotgun (WGS) entry which is preliminary data.</text>
</comment>
<keyword evidence="1" id="KW-0067">ATP-binding</keyword>
<dbReference type="Proteomes" id="UP001162972">
    <property type="component" value="Chromosome 18"/>
</dbReference>
<dbReference type="PROSITE" id="PS50011">
    <property type="entry name" value="PROTEIN_KINASE_DOM"/>
    <property type="match status" value="1"/>
</dbReference>
<protein>
    <recommendedName>
        <fullName evidence="3">Protein kinase domain-containing protein</fullName>
    </recommendedName>
</protein>
<evidence type="ECO:0000256" key="1">
    <source>
        <dbReference type="PROSITE-ProRule" id="PRU10141"/>
    </source>
</evidence>
<gene>
    <name evidence="4" type="ORF">OIU84_000998</name>
</gene>
<dbReference type="Pfam" id="PF00069">
    <property type="entry name" value="Pkinase"/>
    <property type="match status" value="1"/>
</dbReference>
<organism evidence="4 5">
    <name type="scientific">Salix udensis</name>
    <dbReference type="NCBI Taxonomy" id="889485"/>
    <lineage>
        <taxon>Eukaryota</taxon>
        <taxon>Viridiplantae</taxon>
        <taxon>Streptophyta</taxon>
        <taxon>Embryophyta</taxon>
        <taxon>Tracheophyta</taxon>
        <taxon>Spermatophyta</taxon>
        <taxon>Magnoliopsida</taxon>
        <taxon>eudicotyledons</taxon>
        <taxon>Gunneridae</taxon>
        <taxon>Pentapetalae</taxon>
        <taxon>rosids</taxon>
        <taxon>fabids</taxon>
        <taxon>Malpighiales</taxon>
        <taxon>Salicaceae</taxon>
        <taxon>Saliceae</taxon>
        <taxon>Salix</taxon>
    </lineage>
</organism>
<dbReference type="EMBL" id="JAPFFJ010000001">
    <property type="protein sequence ID" value="KAJ6435882.1"/>
    <property type="molecule type" value="Genomic_DNA"/>
</dbReference>
<dbReference type="InterPro" id="IPR000719">
    <property type="entry name" value="Prot_kinase_dom"/>
</dbReference>
<dbReference type="InterPro" id="IPR017441">
    <property type="entry name" value="Protein_kinase_ATP_BS"/>
</dbReference>
<evidence type="ECO:0000259" key="3">
    <source>
        <dbReference type="PROSITE" id="PS50011"/>
    </source>
</evidence>
<dbReference type="FunFam" id="1.10.510.10:FF:000095">
    <property type="entry name" value="protein STRUBBELIG-RECEPTOR FAMILY 8"/>
    <property type="match status" value="1"/>
</dbReference>
<evidence type="ECO:0000256" key="2">
    <source>
        <dbReference type="SAM" id="MobiDB-lite"/>
    </source>
</evidence>
<feature type="region of interest" description="Disordered" evidence="2">
    <location>
        <begin position="1"/>
        <end position="20"/>
    </location>
</feature>
<sequence length="377" mass="42238">MGICWSAESNPSPASAPAPAPAQALDPFIYPDATPTPPEHLIEGDISFLVSNVSGNSWFSIATTNFTTWISHAKDAIRGKNVPEDIELPALPSKLEVFTLEQLKEATLNFRNDMILGKGGFGIVYKGLLKEKVPFKRSRKLRIAVKKLSSDSKQGLRQWQTEKKTGSCLLSMNSWRRGSLNYHLFGKRSGQQLPWKTRLMIATEMAEALSYLHSMDRPIIFRDFKTSNILLDESYSPRLSDFGLAKWGPNDGTPCVTGNCMGTHGYVAPECKTGGKLYVKSDVYSFGVVLIELLTGLRSVDKKRPPKQQDLREWALPFLTDRKKLRQIMDPGLQGKYSSRQALKIAMLAVRCLYSHPMIRPSMKEVAETLEQLKLRS</sequence>
<name>A0AAD6PMQ1_9ROSI</name>
<proteinExistence type="predicted"/>
<dbReference type="Gene3D" id="1.10.510.10">
    <property type="entry name" value="Transferase(Phosphotransferase) domain 1"/>
    <property type="match status" value="1"/>
</dbReference>
<dbReference type="InterPro" id="IPR050823">
    <property type="entry name" value="Plant_Ser_Thr_Prot_Kinase"/>
</dbReference>
<reference evidence="4 5" key="1">
    <citation type="journal article" date="2023" name="Int. J. Mol. Sci.">
        <title>De Novo Assembly and Annotation of 11 Diverse Shrub Willow (Salix) Genomes Reveals Novel Gene Organization in Sex-Linked Regions.</title>
        <authorList>
            <person name="Hyden B."/>
            <person name="Feng K."/>
            <person name="Yates T.B."/>
            <person name="Jawdy S."/>
            <person name="Cereghino C."/>
            <person name="Smart L.B."/>
            <person name="Muchero W."/>
        </authorList>
    </citation>
    <scope>NUCLEOTIDE SEQUENCE [LARGE SCALE GENOMIC DNA]</scope>
    <source>
        <tissue evidence="4">Shoot tip</tissue>
    </source>
</reference>